<reference evidence="3" key="1">
    <citation type="journal article" date="2014" name="Front. Microbiol.">
        <title>High frequency of phylogenetically diverse reductive dehalogenase-homologous genes in deep subseafloor sedimentary metagenomes.</title>
        <authorList>
            <person name="Kawai M."/>
            <person name="Futagami T."/>
            <person name="Toyoda A."/>
            <person name="Takaki Y."/>
            <person name="Nishi S."/>
            <person name="Hori S."/>
            <person name="Arai W."/>
            <person name="Tsubouchi T."/>
            <person name="Morono Y."/>
            <person name="Uchiyama I."/>
            <person name="Ito T."/>
            <person name="Fujiyama A."/>
            <person name="Inagaki F."/>
            <person name="Takami H."/>
        </authorList>
    </citation>
    <scope>NUCLEOTIDE SEQUENCE</scope>
    <source>
        <strain evidence="3">Expedition CK06-06</strain>
    </source>
</reference>
<organism evidence="3">
    <name type="scientific">marine sediment metagenome</name>
    <dbReference type="NCBI Taxonomy" id="412755"/>
    <lineage>
        <taxon>unclassified sequences</taxon>
        <taxon>metagenomes</taxon>
        <taxon>ecological metagenomes</taxon>
    </lineage>
</organism>
<accession>X0RJB9</accession>
<feature type="non-terminal residue" evidence="3">
    <location>
        <position position="443"/>
    </location>
</feature>
<sequence>LDTDVDLYISSSGIFNTDVRNTALDFTVGRQPVPITDPYGGVDVRNELGIGYLVTPSGYGEDVDVEFGIGTTYDTESNLDVDFSIATSAMFNYETEVFASTISGTAVATPWYDGSWSYRQKITIDYTRVVANHTDFPVAIRIFGSNEVFTKSLGSGNDILFTDSLHNKLSHELSRFEVGNEELLAYVKTDLSSSVNTVLYMYYGNSFASDQSDMDNAWASHYRGAYHFEESSGSLLDSSGNSRDSDVESGVTRDQPGLLGGNSWAFNSGDYVQINQAKGLVITGNTARTVTAYMYPTTNEGGQNAWSSLIVIGDGAGGLRSWMLSVDNAGECSPSQSIGIHYWGTNTCTGKTLTNIGINQWHQYAGTHNGSNAQRVFLNGNFEGSSSYTLNTVNTNAYIGRRVAQTSFAFVGRIGEIRVSDSNLGDAWIETEYNNMLRANSGL</sequence>
<feature type="non-terminal residue" evidence="3">
    <location>
        <position position="1"/>
    </location>
</feature>
<name>X0RJB9_9ZZZZ</name>
<dbReference type="Pfam" id="PF10102">
    <property type="entry name" value="DUF2341"/>
    <property type="match status" value="1"/>
</dbReference>
<dbReference type="EMBL" id="BARS01005134">
    <property type="protein sequence ID" value="GAF68888.1"/>
    <property type="molecule type" value="Genomic_DNA"/>
</dbReference>
<dbReference type="InterPro" id="IPR013320">
    <property type="entry name" value="ConA-like_dom_sf"/>
</dbReference>
<protein>
    <recommendedName>
        <fullName evidence="2">DUF2341 domain-containing protein</fullName>
    </recommendedName>
</protein>
<feature type="domain" description="DUF2341" evidence="2">
    <location>
        <begin position="156"/>
        <end position="239"/>
    </location>
</feature>
<gene>
    <name evidence="3" type="ORF">S01H1_10053</name>
</gene>
<dbReference type="AlphaFoldDB" id="X0RJB9"/>
<comment type="caution">
    <text evidence="3">The sequence shown here is derived from an EMBL/GenBank/DDBJ whole genome shotgun (WGS) entry which is preliminary data.</text>
</comment>
<evidence type="ECO:0000256" key="1">
    <source>
        <dbReference type="SAM" id="MobiDB-lite"/>
    </source>
</evidence>
<feature type="region of interest" description="Disordered" evidence="1">
    <location>
        <begin position="232"/>
        <end position="255"/>
    </location>
</feature>
<feature type="compositionally biased region" description="Low complexity" evidence="1">
    <location>
        <begin position="232"/>
        <end position="242"/>
    </location>
</feature>
<evidence type="ECO:0000313" key="3">
    <source>
        <dbReference type="EMBL" id="GAF68888.1"/>
    </source>
</evidence>
<dbReference type="SUPFAM" id="SSF49899">
    <property type="entry name" value="Concanavalin A-like lectins/glucanases"/>
    <property type="match status" value="1"/>
</dbReference>
<evidence type="ECO:0000259" key="2">
    <source>
        <dbReference type="Pfam" id="PF10102"/>
    </source>
</evidence>
<proteinExistence type="predicted"/>
<dbReference type="InterPro" id="IPR018765">
    <property type="entry name" value="DUF2341"/>
</dbReference>
<dbReference type="Gene3D" id="2.60.120.200">
    <property type="match status" value="1"/>
</dbReference>